<protein>
    <recommendedName>
        <fullName evidence="3">Lipoprotein</fullName>
    </recommendedName>
</protein>
<evidence type="ECO:0000256" key="1">
    <source>
        <dbReference type="SAM" id="SignalP"/>
    </source>
</evidence>
<dbReference type="PROSITE" id="PS51257">
    <property type="entry name" value="PROKAR_LIPOPROTEIN"/>
    <property type="match status" value="1"/>
</dbReference>
<name>A0AB33J0Q9_9BACT</name>
<organism evidence="2">
    <name type="scientific">Prevotella sp. GTC17254</name>
    <dbReference type="NCBI Taxonomy" id="3236794"/>
    <lineage>
        <taxon>Bacteria</taxon>
        <taxon>Pseudomonadati</taxon>
        <taxon>Bacteroidota</taxon>
        <taxon>Bacteroidia</taxon>
        <taxon>Bacteroidales</taxon>
        <taxon>Prevotellaceae</taxon>
        <taxon>Prevotella</taxon>
    </lineage>
</organism>
<sequence length="306" mass="34059">MKHIALLLLITLLAACGQNDTADMPDIQIGKGESLNEISINKETVRDIILSGGDGKFSVNVADSKIATATMIEDTLRIKGVFEGQTFATILSHDLRKRIEIKVIPPRLSLSQETLRIYPKDLVKYVTVTGGGDVVDMKVNDPDSVIDAKWNAKTNVVEIKAHYEGNATITFKGKEDTERKLNVVVKAENEVTTAGIYSTRSRTIYTIVKNVMVAKKTGTGVWFYNNARPYGRLHIPLFDKDMVLQIAPIINPVKGKRMTIKVLASQDVRQFNFNQEYPVVVEDVKGRLAVLRGHGFKLLTPYEKCP</sequence>
<gene>
    <name evidence="2" type="ORF">GTC17254_07490</name>
</gene>
<dbReference type="AlphaFoldDB" id="A0AB33J0Q9"/>
<feature type="chain" id="PRO_5044196571" description="Lipoprotein" evidence="1">
    <location>
        <begin position="22"/>
        <end position="306"/>
    </location>
</feature>
<proteinExistence type="predicted"/>
<accession>A0AB33J0Q9</accession>
<evidence type="ECO:0008006" key="3">
    <source>
        <dbReference type="Google" id="ProtNLM"/>
    </source>
</evidence>
<feature type="signal peptide" evidence="1">
    <location>
        <begin position="1"/>
        <end position="21"/>
    </location>
</feature>
<dbReference type="EMBL" id="AP035786">
    <property type="protein sequence ID" value="BFO73152.1"/>
    <property type="molecule type" value="Genomic_DNA"/>
</dbReference>
<reference evidence="2" key="1">
    <citation type="submission" date="2024-07" db="EMBL/GenBank/DDBJ databases">
        <title>Complete genome sequence of Prevotella sp. YM-2024 GTC17254.</title>
        <authorList>
            <person name="Hayashi M."/>
            <person name="Muto Y."/>
            <person name="Tanaka K."/>
            <person name="Niwa H."/>
        </authorList>
    </citation>
    <scope>NUCLEOTIDE SEQUENCE</scope>
    <source>
        <strain evidence="2">GTC17254</strain>
    </source>
</reference>
<evidence type="ECO:0000313" key="2">
    <source>
        <dbReference type="EMBL" id="BFO73152.1"/>
    </source>
</evidence>
<keyword evidence="1" id="KW-0732">Signal</keyword>